<proteinExistence type="predicted"/>
<keyword evidence="2" id="KW-1185">Reference proteome</keyword>
<evidence type="ECO:0000313" key="1">
    <source>
        <dbReference type="EMBL" id="MBB5263091.1"/>
    </source>
</evidence>
<dbReference type="RefSeq" id="WP_183770444.1">
    <property type="nucleotide sequence ID" value="NZ_JACHFW010000001.1"/>
</dbReference>
<dbReference type="Proteomes" id="UP000543642">
    <property type="component" value="Unassembled WGS sequence"/>
</dbReference>
<dbReference type="EMBL" id="JACHFW010000001">
    <property type="protein sequence ID" value="MBB5263091.1"/>
    <property type="molecule type" value="Genomic_DNA"/>
</dbReference>
<comment type="caution">
    <text evidence="1">The sequence shown here is derived from an EMBL/GenBank/DDBJ whole genome shotgun (WGS) entry which is preliminary data.</text>
</comment>
<protein>
    <submittedName>
        <fullName evidence="1">Uncharacterized protein</fullName>
    </submittedName>
</protein>
<organism evidence="1 2">
    <name type="scientific">Catenibacillus scindens</name>
    <dbReference type="NCBI Taxonomy" id="673271"/>
    <lineage>
        <taxon>Bacteria</taxon>
        <taxon>Bacillati</taxon>
        <taxon>Bacillota</taxon>
        <taxon>Clostridia</taxon>
        <taxon>Lachnospirales</taxon>
        <taxon>Lachnospiraceae</taxon>
        <taxon>Catenibacillus</taxon>
    </lineage>
</organism>
<reference evidence="1 2" key="1">
    <citation type="submission" date="2020-08" db="EMBL/GenBank/DDBJ databases">
        <title>Genomic Encyclopedia of Type Strains, Phase IV (KMG-IV): sequencing the most valuable type-strain genomes for metagenomic binning, comparative biology and taxonomic classification.</title>
        <authorList>
            <person name="Goeker M."/>
        </authorList>
    </citation>
    <scope>NUCLEOTIDE SEQUENCE [LARGE SCALE GENOMIC DNA]</scope>
    <source>
        <strain evidence="1 2">DSM 106146</strain>
    </source>
</reference>
<name>A0A7W8H725_9FIRM</name>
<sequence length="426" mass="49748">MESSNLTTKKTIDYSLEDFARFYTGSSRQAILLFAKLVERKQVIPYKIRNKDFSVEVASTTAFTLNLVFHNVLIEDGRHPAEILMDQIRIERETGMFRLRFYNRLKKEDPPKESSFVFDSLTSGIILWNYNFYTQILDENSHKIPWSLLDEPMRALLGKASALGRDSLNEYERKILPAVEFLQVIFDVFLDDQTRIAYGRSNIYYDKELLEGMSFNEQQVKAGLEMMEHFGWIECRQKFLHFSENKDEFFKSFVRQLTQKEGKTLYTWLKGNLSAATSEYPRLKQILPVYAGNHRIIHNCIDKVMHNWGYEGTYPDYRKEKKAAFIEISQVYQRKYTYLNEKKKLELVTFIENIVNGCLTVTAIYGTILGKRKADIYDTAMTAIDGCFTEQGRRRCQVGESLTIDPDMEEGEVLEATQNYVLELVK</sequence>
<accession>A0A7W8H725</accession>
<dbReference type="AlphaFoldDB" id="A0A7W8H725"/>
<gene>
    <name evidence="1" type="ORF">HNP82_000185</name>
</gene>
<evidence type="ECO:0000313" key="2">
    <source>
        <dbReference type="Proteomes" id="UP000543642"/>
    </source>
</evidence>